<name>A0A0F9GAM7_9ZZZZ</name>
<sequence length="141" mass="15929">MTTQRTFYCPCCGQPADAIQVDVQHGDVGDEDVTWKRVHLECLGKCPVLWSCVDIPNECLNDKTPTIPLDVRVDTVDNRDSRTTWLWVNGDKDYVEIDPVDLIENMIENCVHVITDTGLCHTENQVTADELQTALSILQRV</sequence>
<evidence type="ECO:0000313" key="1">
    <source>
        <dbReference type="EMBL" id="KKL95748.1"/>
    </source>
</evidence>
<comment type="caution">
    <text evidence="1">The sequence shown here is derived from an EMBL/GenBank/DDBJ whole genome shotgun (WGS) entry which is preliminary data.</text>
</comment>
<reference evidence="1" key="1">
    <citation type="journal article" date="2015" name="Nature">
        <title>Complex archaea that bridge the gap between prokaryotes and eukaryotes.</title>
        <authorList>
            <person name="Spang A."/>
            <person name="Saw J.H."/>
            <person name="Jorgensen S.L."/>
            <person name="Zaremba-Niedzwiedzka K."/>
            <person name="Martijn J."/>
            <person name="Lind A.E."/>
            <person name="van Eijk R."/>
            <person name="Schleper C."/>
            <person name="Guy L."/>
            <person name="Ettema T.J."/>
        </authorList>
    </citation>
    <scope>NUCLEOTIDE SEQUENCE</scope>
</reference>
<gene>
    <name evidence="1" type="ORF">LCGC14_1851540</name>
</gene>
<dbReference type="EMBL" id="LAZR01018603">
    <property type="protein sequence ID" value="KKL95748.1"/>
    <property type="molecule type" value="Genomic_DNA"/>
</dbReference>
<proteinExistence type="predicted"/>
<protein>
    <submittedName>
        <fullName evidence="1">Uncharacterized protein</fullName>
    </submittedName>
</protein>
<accession>A0A0F9GAM7</accession>
<dbReference type="AlphaFoldDB" id="A0A0F9GAM7"/>
<organism evidence="1">
    <name type="scientific">marine sediment metagenome</name>
    <dbReference type="NCBI Taxonomy" id="412755"/>
    <lineage>
        <taxon>unclassified sequences</taxon>
        <taxon>metagenomes</taxon>
        <taxon>ecological metagenomes</taxon>
    </lineage>
</organism>